<dbReference type="AlphaFoldDB" id="A0A225LVI6"/>
<evidence type="ECO:0000313" key="1">
    <source>
        <dbReference type="EMBL" id="OWT53384.1"/>
    </source>
</evidence>
<keyword evidence="2" id="KW-1185">Reference proteome</keyword>
<evidence type="ECO:0000313" key="2">
    <source>
        <dbReference type="Proteomes" id="UP000214603"/>
    </source>
</evidence>
<reference evidence="2" key="1">
    <citation type="submission" date="2017-06" db="EMBL/GenBank/DDBJ databases">
        <title>Herbaspirillum phytohormonus sp. nov., isolated from the root nodule of Robinia pseudoacacia in lead-zinc mine.</title>
        <authorList>
            <person name="Fan M."/>
            <person name="Lin Y."/>
        </authorList>
    </citation>
    <scope>NUCLEOTIDE SEQUENCE [LARGE SCALE GENOMIC DNA]</scope>
    <source>
        <strain evidence="2">SC-089</strain>
    </source>
</reference>
<protein>
    <submittedName>
        <fullName evidence="1">Uncharacterized protein</fullName>
    </submittedName>
</protein>
<dbReference type="EMBL" id="NJIH01000023">
    <property type="protein sequence ID" value="OWT53384.1"/>
    <property type="molecule type" value="Genomic_DNA"/>
</dbReference>
<sequence>MRIYKITYKQGDKFLEHWHGKLYMARHQWRDLETTEDATIRPLDIEAFDVPTRTHDALAAFLNEQLTILRAGV</sequence>
<accession>A0A225LVI6</accession>
<organism evidence="1 2">
    <name type="scientific">Candidimonas nitroreducens</name>
    <dbReference type="NCBI Taxonomy" id="683354"/>
    <lineage>
        <taxon>Bacteria</taxon>
        <taxon>Pseudomonadati</taxon>
        <taxon>Pseudomonadota</taxon>
        <taxon>Betaproteobacteria</taxon>
        <taxon>Burkholderiales</taxon>
        <taxon>Alcaligenaceae</taxon>
        <taxon>Candidimonas</taxon>
    </lineage>
</organism>
<dbReference type="RefSeq" id="WP_088606132.1">
    <property type="nucleotide sequence ID" value="NZ_NJIH01000023.1"/>
</dbReference>
<name>A0A225LVI6_9BURK</name>
<comment type="caution">
    <text evidence="1">The sequence shown here is derived from an EMBL/GenBank/DDBJ whole genome shotgun (WGS) entry which is preliminary data.</text>
</comment>
<gene>
    <name evidence="1" type="ORF">CEY11_24840</name>
</gene>
<proteinExistence type="predicted"/>
<dbReference type="Proteomes" id="UP000214603">
    <property type="component" value="Unassembled WGS sequence"/>
</dbReference>